<dbReference type="Pfam" id="PF06522">
    <property type="entry name" value="B12D"/>
    <property type="match status" value="1"/>
</dbReference>
<accession>A0A553NYI9</accession>
<gene>
    <name evidence="2" type="ORF">TCAL_02369</name>
</gene>
<dbReference type="InterPro" id="IPR010530">
    <property type="entry name" value="B12D"/>
</dbReference>
<proteinExistence type="predicted"/>
<evidence type="ECO:0000313" key="3">
    <source>
        <dbReference type="Proteomes" id="UP000318571"/>
    </source>
</evidence>
<keyword evidence="1" id="KW-0812">Transmembrane</keyword>
<feature type="transmembrane region" description="Helical" evidence="1">
    <location>
        <begin position="41"/>
        <end position="62"/>
    </location>
</feature>
<reference evidence="2 3" key="1">
    <citation type="journal article" date="2018" name="Nat. Ecol. Evol.">
        <title>Genomic signatures of mitonuclear coevolution across populations of Tigriopus californicus.</title>
        <authorList>
            <person name="Barreto F.S."/>
            <person name="Watson E.T."/>
            <person name="Lima T.G."/>
            <person name="Willett C.S."/>
            <person name="Edmands S."/>
            <person name="Li W."/>
            <person name="Burton R.S."/>
        </authorList>
    </citation>
    <scope>NUCLEOTIDE SEQUENCE [LARGE SCALE GENOMIC DNA]</scope>
    <source>
        <strain evidence="2 3">San Diego</strain>
    </source>
</reference>
<organism evidence="2 3">
    <name type="scientific">Tigriopus californicus</name>
    <name type="common">Marine copepod</name>
    <dbReference type="NCBI Taxonomy" id="6832"/>
    <lineage>
        <taxon>Eukaryota</taxon>
        <taxon>Metazoa</taxon>
        <taxon>Ecdysozoa</taxon>
        <taxon>Arthropoda</taxon>
        <taxon>Crustacea</taxon>
        <taxon>Multicrustacea</taxon>
        <taxon>Hexanauplia</taxon>
        <taxon>Copepoda</taxon>
        <taxon>Harpacticoida</taxon>
        <taxon>Harpacticidae</taxon>
        <taxon>Tigriopus</taxon>
    </lineage>
</organism>
<evidence type="ECO:0000256" key="1">
    <source>
        <dbReference type="SAM" id="Phobius"/>
    </source>
</evidence>
<dbReference type="AlphaFoldDB" id="A0A553NYI9"/>
<name>A0A553NYI9_TIGCA</name>
<keyword evidence="3" id="KW-1185">Reference proteome</keyword>
<comment type="caution">
    <text evidence="2">The sequence shown here is derived from an EMBL/GenBank/DDBJ whole genome shotgun (WGS) entry which is preliminary data.</text>
</comment>
<dbReference type="EMBL" id="VCGU01000009">
    <property type="protein sequence ID" value="TRY70503.1"/>
    <property type="molecule type" value="Genomic_DNA"/>
</dbReference>
<dbReference type="STRING" id="6832.A0A553NYI9"/>
<dbReference type="OMA" id="WYVIRLA"/>
<protein>
    <submittedName>
        <fullName evidence="2">Uncharacterized protein</fullName>
    </submittedName>
</protein>
<evidence type="ECO:0000313" key="2">
    <source>
        <dbReference type="EMBL" id="TRY70503.1"/>
    </source>
</evidence>
<keyword evidence="1" id="KW-0472">Membrane</keyword>
<dbReference type="Proteomes" id="UP000318571">
    <property type="component" value="Chromosome 9"/>
</dbReference>
<sequence length="112" mass="13046">MRLTRLLRSVPKGYMPGEGGRAEMNSKLPQGLTKESLKHHYALWPLMGIMGAGMTFVAWYVIRLATTSPEVSWSKKPEIYNEYHNKRYKFLNPYGLDYEKMNNEIPDYKKDA</sequence>
<keyword evidence="1" id="KW-1133">Transmembrane helix</keyword>
<dbReference type="OrthoDB" id="5511684at2759"/>